<evidence type="ECO:0000256" key="4">
    <source>
        <dbReference type="ARBA" id="ARBA00023295"/>
    </source>
</evidence>
<dbReference type="GO" id="GO:0008810">
    <property type="term" value="F:cellulase activity"/>
    <property type="evidence" value="ECO:0007669"/>
    <property type="project" value="UniProtKB-EC"/>
</dbReference>
<keyword evidence="9" id="KW-1185">Reference proteome</keyword>
<feature type="compositionally biased region" description="Low complexity" evidence="6">
    <location>
        <begin position="24"/>
        <end position="40"/>
    </location>
</feature>
<dbReference type="Pfam" id="PF00150">
    <property type="entry name" value="Cellulase"/>
    <property type="match status" value="1"/>
</dbReference>
<reference evidence="8" key="1">
    <citation type="submission" date="2023-02" db="EMBL/GenBank/DDBJ databases">
        <title>Actinomadura rubrobrunea NBRC 14622.</title>
        <authorList>
            <person name="Ichikawa N."/>
            <person name="Sato H."/>
            <person name="Tonouchi N."/>
        </authorList>
    </citation>
    <scope>NUCLEOTIDE SEQUENCE</scope>
    <source>
        <strain evidence="8">NBRC 14622</strain>
    </source>
</reference>
<accession>A0A9W6UWG1</accession>
<feature type="domain" description="Glycoside hydrolase family 5" evidence="7">
    <location>
        <begin position="57"/>
        <end position="307"/>
    </location>
</feature>
<evidence type="ECO:0000313" key="9">
    <source>
        <dbReference type="Proteomes" id="UP001165124"/>
    </source>
</evidence>
<dbReference type="PANTHER" id="PTHR34142">
    <property type="entry name" value="ENDO-BETA-1,4-GLUCANASE A"/>
    <property type="match status" value="1"/>
</dbReference>
<dbReference type="EC" id="3.2.1.4" evidence="2"/>
<name>A0A9W6UWG1_9ACTN</name>
<dbReference type="AlphaFoldDB" id="A0A9W6UWG1"/>
<dbReference type="InterPro" id="IPR017853">
    <property type="entry name" value="GH"/>
</dbReference>
<organism evidence="8 9">
    <name type="scientific">Actinomadura rubrobrunea</name>
    <dbReference type="NCBI Taxonomy" id="115335"/>
    <lineage>
        <taxon>Bacteria</taxon>
        <taxon>Bacillati</taxon>
        <taxon>Actinomycetota</taxon>
        <taxon>Actinomycetes</taxon>
        <taxon>Streptosporangiales</taxon>
        <taxon>Thermomonosporaceae</taxon>
        <taxon>Actinomadura</taxon>
    </lineage>
</organism>
<dbReference type="RefSeq" id="WP_227023257.1">
    <property type="nucleotide sequence ID" value="NZ_BSRZ01000012.1"/>
</dbReference>
<dbReference type="PROSITE" id="PS00659">
    <property type="entry name" value="GLYCOSYL_HYDROL_F5"/>
    <property type="match status" value="1"/>
</dbReference>
<evidence type="ECO:0000313" key="8">
    <source>
        <dbReference type="EMBL" id="GLW66139.1"/>
    </source>
</evidence>
<protein>
    <recommendedName>
        <fullName evidence="2">cellulase</fullName>
        <ecNumber evidence="2">3.2.1.4</ecNumber>
    </recommendedName>
</protein>
<comment type="caution">
    <text evidence="8">The sequence shown here is derived from an EMBL/GenBank/DDBJ whole genome shotgun (WGS) entry which is preliminary data.</text>
</comment>
<sequence>MLLPVLLSEPQVSPHPSHGRGFTGAVPRSGAAPAGGSPAGSPVAINGRLRVCGVRLCNEHGRPVQLRGMSAHGLQWYQGCLRREALDALARDWKADVIRLPVYVREGGYERNPRRITDLVHRLIAQANALGLYVIVDWHVLGPRDPHRDLGRAAAFFTEIARRHAARGMVLYEIANEPYRVPWTSVRDYAERLVPVIRRYDPDAPILVGTRGWSSLGVSEDSDEQEIVNAPVRAGNVMYTFHFYAGGHGRRYLDVLSRAADRIPVFVTEFGTQTHEGAGNDFTRAQRYLDLMARKKISWVNWNYSDASVFRPGTCRDGPFAGTASLRPAGIWIRARLRAPDHFAAPGRHGD</sequence>
<gene>
    <name evidence="8" type="ORF">Arub01_43830</name>
</gene>
<dbReference type="SUPFAM" id="SSF51445">
    <property type="entry name" value="(Trans)glycosidases"/>
    <property type="match status" value="1"/>
</dbReference>
<dbReference type="EMBL" id="BSRZ01000012">
    <property type="protein sequence ID" value="GLW66139.1"/>
    <property type="molecule type" value="Genomic_DNA"/>
</dbReference>
<evidence type="ECO:0000256" key="1">
    <source>
        <dbReference type="ARBA" id="ARBA00000966"/>
    </source>
</evidence>
<dbReference type="PANTHER" id="PTHR34142:SF1">
    <property type="entry name" value="GLYCOSIDE HYDROLASE FAMILY 5 DOMAIN-CONTAINING PROTEIN"/>
    <property type="match status" value="1"/>
</dbReference>
<keyword evidence="3 5" id="KW-0378">Hydrolase</keyword>
<comment type="catalytic activity">
    <reaction evidence="1">
        <text>Endohydrolysis of (1-&gt;4)-beta-D-glucosidic linkages in cellulose, lichenin and cereal beta-D-glucans.</text>
        <dbReference type="EC" id="3.2.1.4"/>
    </reaction>
</comment>
<evidence type="ECO:0000259" key="7">
    <source>
        <dbReference type="Pfam" id="PF00150"/>
    </source>
</evidence>
<comment type="similarity">
    <text evidence="5">Belongs to the glycosyl hydrolase 5 (cellulase A) family.</text>
</comment>
<feature type="region of interest" description="Disordered" evidence="6">
    <location>
        <begin position="1"/>
        <end position="40"/>
    </location>
</feature>
<dbReference type="GO" id="GO:0000272">
    <property type="term" value="P:polysaccharide catabolic process"/>
    <property type="evidence" value="ECO:0007669"/>
    <property type="project" value="InterPro"/>
</dbReference>
<evidence type="ECO:0000256" key="2">
    <source>
        <dbReference type="ARBA" id="ARBA00012601"/>
    </source>
</evidence>
<evidence type="ECO:0000256" key="3">
    <source>
        <dbReference type="ARBA" id="ARBA00022801"/>
    </source>
</evidence>
<dbReference type="Proteomes" id="UP001165124">
    <property type="component" value="Unassembled WGS sequence"/>
</dbReference>
<dbReference type="InterPro" id="IPR001547">
    <property type="entry name" value="Glyco_hydro_5"/>
</dbReference>
<evidence type="ECO:0000256" key="5">
    <source>
        <dbReference type="RuleBase" id="RU361153"/>
    </source>
</evidence>
<evidence type="ECO:0000256" key="6">
    <source>
        <dbReference type="SAM" id="MobiDB-lite"/>
    </source>
</evidence>
<keyword evidence="4 5" id="KW-0326">Glycosidase</keyword>
<dbReference type="InterPro" id="IPR018087">
    <property type="entry name" value="Glyco_hydro_5_CS"/>
</dbReference>
<dbReference type="Gene3D" id="3.20.20.80">
    <property type="entry name" value="Glycosidases"/>
    <property type="match status" value="1"/>
</dbReference>
<proteinExistence type="inferred from homology"/>